<organism evidence="2 3">
    <name type="scientific">Paraburkholderia sacchari</name>
    <dbReference type="NCBI Taxonomy" id="159450"/>
    <lineage>
        <taxon>Bacteria</taxon>
        <taxon>Pseudomonadati</taxon>
        <taxon>Pseudomonadota</taxon>
        <taxon>Betaproteobacteria</taxon>
        <taxon>Burkholderiales</taxon>
        <taxon>Burkholderiaceae</taxon>
        <taxon>Paraburkholderia</taxon>
    </lineage>
</organism>
<accession>A0A8T6ZGV0</accession>
<dbReference type="EMBL" id="JTDB02000007">
    <property type="protein sequence ID" value="NLP63978.1"/>
    <property type="molecule type" value="Genomic_DNA"/>
</dbReference>
<gene>
    <name evidence="2" type="ORF">NH14_023020</name>
</gene>
<keyword evidence="1" id="KW-0732">Signal</keyword>
<evidence type="ECO:0000313" key="3">
    <source>
        <dbReference type="Proteomes" id="UP000030460"/>
    </source>
</evidence>
<evidence type="ECO:0008006" key="4">
    <source>
        <dbReference type="Google" id="ProtNLM"/>
    </source>
</evidence>
<dbReference type="Proteomes" id="UP000030460">
    <property type="component" value="Unassembled WGS sequence"/>
</dbReference>
<comment type="caution">
    <text evidence="2">The sequence shown here is derived from an EMBL/GenBank/DDBJ whole genome shotgun (WGS) entry which is preliminary data.</text>
</comment>
<evidence type="ECO:0000256" key="1">
    <source>
        <dbReference type="SAM" id="SignalP"/>
    </source>
</evidence>
<dbReference type="RefSeq" id="WP_167556495.1">
    <property type="nucleotide sequence ID" value="NZ_CADFGF010000009.1"/>
</dbReference>
<feature type="signal peptide" evidence="1">
    <location>
        <begin position="1"/>
        <end position="21"/>
    </location>
</feature>
<dbReference type="AlphaFoldDB" id="A0A8T6ZGV0"/>
<feature type="chain" id="PRO_5035748542" description="Lipoprotein" evidence="1">
    <location>
        <begin position="22"/>
        <end position="45"/>
    </location>
</feature>
<name>A0A8T6ZGV0_9BURK</name>
<dbReference type="PROSITE" id="PS51257">
    <property type="entry name" value="PROKAR_LIPOPROTEIN"/>
    <property type="match status" value="1"/>
</dbReference>
<reference evidence="2" key="2">
    <citation type="submission" date="2020-04" db="EMBL/GenBank/DDBJ databases">
        <authorList>
            <person name="Alexandrino P."/>
            <person name="Mendonca T."/>
            <person name="Guaman L."/>
            <person name="Cherix J."/>
            <person name="Lozano-Sakalauskas G."/>
            <person name="Fujita A."/>
            <person name="Filho E.R."/>
            <person name="Long P."/>
            <person name="Padilla G."/>
            <person name="Taciro M.K."/>
            <person name="Gomez J.G."/>
            <person name="Silva L.F."/>
            <person name="Torres M."/>
        </authorList>
    </citation>
    <scope>NUCLEOTIDE SEQUENCE</scope>
    <source>
        <strain evidence="2">LMG 19450</strain>
    </source>
</reference>
<sequence>MKRFRIVLACLLCLTMAAVSASVTACSDMNSGGSNSSSSSGGGGY</sequence>
<keyword evidence="3" id="KW-1185">Reference proteome</keyword>
<evidence type="ECO:0000313" key="2">
    <source>
        <dbReference type="EMBL" id="NLP63978.1"/>
    </source>
</evidence>
<protein>
    <recommendedName>
        <fullName evidence="4">Lipoprotein</fullName>
    </recommendedName>
</protein>
<reference evidence="2" key="1">
    <citation type="journal article" date="2015" name="Genome Announc.">
        <title>Draft Genome Sequence of the Polyhydroxyalkanoate-Producing Bacterium Burkholderia sacchari LMG 19450 Isolated from Brazilian Sugarcane Plantation Soil.</title>
        <authorList>
            <person name="Alexandrino P.M."/>
            <person name="Mendonca T.T."/>
            <person name="Guaman Bautista L.P."/>
            <person name="Cherix J."/>
            <person name="Lozano-Sakalauskas G.C."/>
            <person name="Fujita A."/>
            <person name="Ramos Filho E."/>
            <person name="Long P."/>
            <person name="Padilla G."/>
            <person name="Taciro M.K."/>
            <person name="Gomez J.G."/>
            <person name="Silva L.F."/>
        </authorList>
    </citation>
    <scope>NUCLEOTIDE SEQUENCE</scope>
    <source>
        <strain evidence="2">LMG 19450</strain>
    </source>
</reference>
<proteinExistence type="predicted"/>